<reference evidence="8" key="1">
    <citation type="submission" date="2021-08" db="EMBL/GenBank/DDBJ databases">
        <title>WGS assembly of Ceratopteris richardii.</title>
        <authorList>
            <person name="Marchant D.B."/>
            <person name="Chen G."/>
            <person name="Jenkins J."/>
            <person name="Shu S."/>
            <person name="Leebens-Mack J."/>
            <person name="Grimwood J."/>
            <person name="Schmutz J."/>
            <person name="Soltis P."/>
            <person name="Soltis D."/>
            <person name="Chen Z.-H."/>
        </authorList>
    </citation>
    <scope>NUCLEOTIDE SEQUENCE</scope>
    <source>
        <strain evidence="8">Whitten #5841</strain>
        <tissue evidence="8">Leaf</tissue>
    </source>
</reference>
<comment type="caution">
    <text evidence="8">The sequence shown here is derived from an EMBL/GenBank/DDBJ whole genome shotgun (WGS) entry which is preliminary data.</text>
</comment>
<dbReference type="EMBL" id="CM035429">
    <property type="protein sequence ID" value="KAH7299824.1"/>
    <property type="molecule type" value="Genomic_DNA"/>
</dbReference>
<evidence type="ECO:0000256" key="1">
    <source>
        <dbReference type="ARBA" id="ARBA00022528"/>
    </source>
</evidence>
<evidence type="ECO:0000259" key="7">
    <source>
        <dbReference type="Pfam" id="PF08241"/>
    </source>
</evidence>
<protein>
    <recommendedName>
        <fullName evidence="7">Methyltransferase type 11 domain-containing protein</fullName>
    </recommendedName>
</protein>
<dbReference type="Gene3D" id="3.40.50.150">
    <property type="entry name" value="Vaccinia Virus protein VP39"/>
    <property type="match status" value="1"/>
</dbReference>
<keyword evidence="4" id="KW-0808">Transferase</keyword>
<dbReference type="InterPro" id="IPR029063">
    <property type="entry name" value="SAM-dependent_MTases_sf"/>
</dbReference>
<keyword evidence="9" id="KW-1185">Reference proteome</keyword>
<feature type="domain" description="Methyltransferase type 11" evidence="7">
    <location>
        <begin position="172"/>
        <end position="272"/>
    </location>
</feature>
<dbReference type="PANTHER" id="PTHR43591">
    <property type="entry name" value="METHYLTRANSFERASE"/>
    <property type="match status" value="1"/>
</dbReference>
<evidence type="ECO:0000313" key="8">
    <source>
        <dbReference type="EMBL" id="KAH7299824.1"/>
    </source>
</evidence>
<evidence type="ECO:0000256" key="4">
    <source>
        <dbReference type="ARBA" id="ARBA00022679"/>
    </source>
</evidence>
<dbReference type="Proteomes" id="UP000825935">
    <property type="component" value="Chromosome 24"/>
</dbReference>
<evidence type="ECO:0000256" key="2">
    <source>
        <dbReference type="ARBA" id="ARBA00022603"/>
    </source>
</evidence>
<keyword evidence="1" id="KW-0150">Chloroplast</keyword>
<dbReference type="SUPFAM" id="SSF53335">
    <property type="entry name" value="S-adenosyl-L-methionine-dependent methyltransferases"/>
    <property type="match status" value="1"/>
</dbReference>
<evidence type="ECO:0000256" key="3">
    <source>
        <dbReference type="ARBA" id="ARBA00022640"/>
    </source>
</evidence>
<comment type="subcellular location">
    <subcellularLocation>
        <location evidence="6">Plastid</location>
        <location evidence="6">Chloroplast</location>
        <location evidence="6">Plastoglobule</location>
    </subcellularLocation>
</comment>
<dbReference type="GO" id="GO:0008757">
    <property type="term" value="F:S-adenosylmethionine-dependent methyltransferase activity"/>
    <property type="evidence" value="ECO:0007669"/>
    <property type="project" value="InterPro"/>
</dbReference>
<proteinExistence type="predicted"/>
<sequence length="346" mass="38508">MMELLSRHSSRFLQSPRPPSLPISPCFPCQRSLYRLVVKSTLTYSDTIEVEKEHDKTTSELLACPICFKPLVRRGPPGINQSAISRSAFKCENCKKAFSTREVFLDLTVTAGSNEYQEVPPAGTELFRNPLVSFVYERGWRQNFARSGFPGPDEEVKLAQEFLKPALGGVLLDVSCGSGLLSRRFAKSDAYSAIIALDFSENMLRQAYEFMKQDRALDSRNLALVRADVARLPFAQGTIDAVHAGAAMHCWPSPSTGVAEISRILKPGGVFVATTFLSRITDIQIDALKPFLQAYRSATSSPSLRYWLESELEDLCKACGLVNYKKVRRNGFIMLCASKPKDSDEK</sequence>
<dbReference type="AlphaFoldDB" id="A0A8T2RVR2"/>
<dbReference type="GO" id="GO:0032259">
    <property type="term" value="P:methylation"/>
    <property type="evidence" value="ECO:0007669"/>
    <property type="project" value="UniProtKB-KW"/>
</dbReference>
<evidence type="ECO:0000256" key="6">
    <source>
        <dbReference type="ARBA" id="ARBA00060463"/>
    </source>
</evidence>
<dbReference type="OrthoDB" id="10017101at2759"/>
<dbReference type="InterPro" id="IPR013216">
    <property type="entry name" value="Methyltransf_11"/>
</dbReference>
<dbReference type="Pfam" id="PF08241">
    <property type="entry name" value="Methyltransf_11"/>
    <property type="match status" value="1"/>
</dbReference>
<dbReference type="CDD" id="cd02440">
    <property type="entry name" value="AdoMet_MTases"/>
    <property type="match status" value="1"/>
</dbReference>
<dbReference type="GO" id="GO:0010287">
    <property type="term" value="C:plastoglobule"/>
    <property type="evidence" value="ECO:0007669"/>
    <property type="project" value="UniProtKB-SubCell"/>
</dbReference>
<keyword evidence="3" id="KW-0934">Plastid</keyword>
<accession>A0A8T2RVR2</accession>
<name>A0A8T2RVR2_CERRI</name>
<evidence type="ECO:0000256" key="5">
    <source>
        <dbReference type="ARBA" id="ARBA00022946"/>
    </source>
</evidence>
<gene>
    <name evidence="8" type="ORF">KP509_24G031400</name>
</gene>
<evidence type="ECO:0000313" key="9">
    <source>
        <dbReference type="Proteomes" id="UP000825935"/>
    </source>
</evidence>
<dbReference type="PANTHER" id="PTHR43591:SF99">
    <property type="entry name" value="OS06G0646000 PROTEIN"/>
    <property type="match status" value="1"/>
</dbReference>
<keyword evidence="2" id="KW-0489">Methyltransferase</keyword>
<dbReference type="OMA" id="PFRERIM"/>
<dbReference type="FunFam" id="3.40.50.150:FF:000144">
    <property type="entry name" value="Putative methyltransferase, chloroplastic"/>
    <property type="match status" value="1"/>
</dbReference>
<organism evidence="8 9">
    <name type="scientific">Ceratopteris richardii</name>
    <name type="common">Triangle waterfern</name>
    <dbReference type="NCBI Taxonomy" id="49495"/>
    <lineage>
        <taxon>Eukaryota</taxon>
        <taxon>Viridiplantae</taxon>
        <taxon>Streptophyta</taxon>
        <taxon>Embryophyta</taxon>
        <taxon>Tracheophyta</taxon>
        <taxon>Polypodiopsida</taxon>
        <taxon>Polypodiidae</taxon>
        <taxon>Polypodiales</taxon>
        <taxon>Pteridineae</taxon>
        <taxon>Pteridaceae</taxon>
        <taxon>Parkerioideae</taxon>
        <taxon>Ceratopteris</taxon>
    </lineage>
</organism>
<keyword evidence="5" id="KW-0809">Transit peptide</keyword>